<evidence type="ECO:0000313" key="1">
    <source>
        <dbReference type="EMBL" id="KAH7436035.1"/>
    </source>
</evidence>
<dbReference type="Proteomes" id="UP000825935">
    <property type="component" value="Chromosome 6"/>
</dbReference>
<dbReference type="EMBL" id="CM035411">
    <property type="protein sequence ID" value="KAH7436035.1"/>
    <property type="molecule type" value="Genomic_DNA"/>
</dbReference>
<protein>
    <submittedName>
        <fullName evidence="1">Uncharacterized protein</fullName>
    </submittedName>
</protein>
<accession>A0A8T2UR33</accession>
<dbReference type="AlphaFoldDB" id="A0A8T2UR33"/>
<evidence type="ECO:0000313" key="2">
    <source>
        <dbReference type="Proteomes" id="UP000825935"/>
    </source>
</evidence>
<keyword evidence="2" id="KW-1185">Reference proteome</keyword>
<proteinExistence type="predicted"/>
<organism evidence="1 2">
    <name type="scientific">Ceratopteris richardii</name>
    <name type="common">Triangle waterfern</name>
    <dbReference type="NCBI Taxonomy" id="49495"/>
    <lineage>
        <taxon>Eukaryota</taxon>
        <taxon>Viridiplantae</taxon>
        <taxon>Streptophyta</taxon>
        <taxon>Embryophyta</taxon>
        <taxon>Tracheophyta</taxon>
        <taxon>Polypodiopsida</taxon>
        <taxon>Polypodiidae</taxon>
        <taxon>Polypodiales</taxon>
        <taxon>Pteridineae</taxon>
        <taxon>Pteridaceae</taxon>
        <taxon>Parkerioideae</taxon>
        <taxon>Ceratopteris</taxon>
    </lineage>
</organism>
<gene>
    <name evidence="1" type="ORF">KP509_06G090500</name>
</gene>
<sequence>MEFHRVTSSSPIDHFEGEVPAFDADVLAREADEVPDFMDEVLAYDSEEVLADADEAVVLTANTLSPMLTADNSPIIAAFLTGLPDGQQPWDLLANSAKAPLLETSLDDNYSEDEKIIGVFFDSSHPSYGNTTHYSWQHNHTFSLADAQKAASTPISLTNVPDRSIFPSVQTPIVQACTPTRLSCLAVVEVAIFGAYSLNSCSLAYKPNILMVDACTSHIRLQLPSNRVDSFPSTKADDQVFTPSFGILLTISNEFIMSSILPIRPQDNACSHYLCLLNNRLCSLTPHAEEQLNHGLGRTPDTCHLVIMSSFTYLLADFPSSIGGECKILPQLFTDTLSNHNPLNAKVLHLQCYQTYYSLVLGIHYVPTVLLFPLVGNHSHPNVTHITNADPPYQASHLRSLLHIFWRPNFKIKTYIVTTCFLIGLFLP</sequence>
<name>A0A8T2UR33_CERRI</name>
<reference evidence="1" key="1">
    <citation type="submission" date="2021-08" db="EMBL/GenBank/DDBJ databases">
        <title>WGS assembly of Ceratopteris richardii.</title>
        <authorList>
            <person name="Marchant D.B."/>
            <person name="Chen G."/>
            <person name="Jenkins J."/>
            <person name="Shu S."/>
            <person name="Leebens-Mack J."/>
            <person name="Grimwood J."/>
            <person name="Schmutz J."/>
            <person name="Soltis P."/>
            <person name="Soltis D."/>
            <person name="Chen Z.-H."/>
        </authorList>
    </citation>
    <scope>NUCLEOTIDE SEQUENCE</scope>
    <source>
        <strain evidence="1">Whitten #5841</strain>
        <tissue evidence="1">Leaf</tissue>
    </source>
</reference>
<comment type="caution">
    <text evidence="1">The sequence shown here is derived from an EMBL/GenBank/DDBJ whole genome shotgun (WGS) entry which is preliminary data.</text>
</comment>